<sequence>MTSAASNPNQANPPTLQINNPASPPSKRDLKSWWKGFKLPSKHQEPQGMTFPPLAAYCAAMPSSKLDPFLETRPQGIFGVPLRQSITYANVAISLIDEKGQSYIYGYVPIVVAKCGVFLKEKATHVEGIFRLSGSEKRIKELKTIFDSPDRYGKGLVWDGYTVHDAANVLRRYLNDLPEPVVPLDLYEKFRDPLRGATKQAVGDAEGPQFVENFNEKAAIIQYQRLITELPPLNRQLLLYILDLLAVFAAKADENRMNSQNLAAIFQPGMLSHPAHAMAPEEYRLNQCVIIFLIENQDHFLIGMQGTAADEKTKKEVESGTPSGPLTPQPVRQTSLGRSASNASAGANSVRRDGKLRRNRSVSSRNSRNDGSSTPNSPALTATPTTGGLARSNTVPSKKSPAIGAGRFQRHDGSGPRSPAHLEPLTQVNATESIDQSPQSTRSNDFVSGGYLTPTKATNTGRSHERLLEVPSESSTPSKERNIPNIFRGLPNTDTGDKRQPNKLKKKRIPGSLNPSAHSSAASLPYTYQNAASTSPGAELPNPMDHQQYYESESHVLPQQPAPILEERHQEALEQQQQPQTQPNDRLLGQNPQEAQFVPGSLTQQKSDVSSEHTPRVSQASSNQSLHPDNTLKSKKSPPTSLHSSFNEGSDLDQILDEQSVGTVDQSEKERKRRWRLSRSRNADSVSSAGVTSPRLGLGQNDNGDVSNLSISSSGHRPRKSESSDRPYMPGEAQGSFDQGRESDSKGPIGWIRSKYREAKESAEQRRAKSPPPADRPGLGATSFPPRGKSLELRRDEPQHASLAAIADAPAVASATAAVAGPTVTTASTGAQPPQAATVTMVQPEPRSPVQQTHAQAQSPPPAQVQAQASPALLTQIQTGPQAQAQVQSPVQSPIQSPVQNGPQSPVQPQPEHRAQATPQKPQGPQYPQKIISMLDVDTVPATTPVSSPVSAQAPAGVSTTTQPREQPQPELPKEPMLEEKPIQATEQAPMTSPVSSPIEQTRAEQQEIKPEPEAPKQE</sequence>
<feature type="compositionally biased region" description="Low complexity" evidence="2">
    <location>
        <begin position="361"/>
        <end position="390"/>
    </location>
</feature>
<dbReference type="SMART" id="SM00324">
    <property type="entry name" value="RhoGAP"/>
    <property type="match status" value="1"/>
</dbReference>
<dbReference type="PROSITE" id="PS50238">
    <property type="entry name" value="RHOGAP"/>
    <property type="match status" value="1"/>
</dbReference>
<dbReference type="PANTHER" id="PTHR15228">
    <property type="entry name" value="SPERMATHECAL PHYSIOLOGY VARIANT"/>
    <property type="match status" value="1"/>
</dbReference>
<feature type="compositionally biased region" description="Basic and acidic residues" evidence="2">
    <location>
        <begin position="789"/>
        <end position="799"/>
    </location>
</feature>
<feature type="compositionally biased region" description="Polar residues" evidence="2">
    <location>
        <begin position="426"/>
        <end position="446"/>
    </location>
</feature>
<protein>
    <recommendedName>
        <fullName evidence="3">Rho-GAP domain-containing protein</fullName>
    </recommendedName>
</protein>
<feature type="compositionally biased region" description="Low complexity" evidence="2">
    <location>
        <begin position="919"/>
        <end position="930"/>
    </location>
</feature>
<dbReference type="CDD" id="cd04396">
    <property type="entry name" value="RhoGAP_fSAC7_BAG7"/>
    <property type="match status" value="1"/>
</dbReference>
<feature type="compositionally biased region" description="Polar residues" evidence="2">
    <location>
        <begin position="985"/>
        <end position="1000"/>
    </location>
</feature>
<dbReference type="GO" id="GO:0005938">
    <property type="term" value="C:cell cortex"/>
    <property type="evidence" value="ECO:0007669"/>
    <property type="project" value="TreeGrafter"/>
</dbReference>
<feature type="region of interest" description="Disordered" evidence="2">
    <location>
        <begin position="311"/>
        <end position="521"/>
    </location>
</feature>
<feature type="compositionally biased region" description="Basic and acidic residues" evidence="2">
    <location>
        <begin position="972"/>
        <end position="982"/>
    </location>
</feature>
<comment type="caution">
    <text evidence="4">The sequence shown here is derived from an EMBL/GenBank/DDBJ whole genome shotgun (WGS) entry which is preliminary data.</text>
</comment>
<feature type="compositionally biased region" description="Polar residues" evidence="2">
    <location>
        <begin position="616"/>
        <end position="628"/>
    </location>
</feature>
<feature type="domain" description="Rho-GAP" evidence="3">
    <location>
        <begin position="91"/>
        <end position="301"/>
    </location>
</feature>
<proteinExistence type="predicted"/>
<dbReference type="Pfam" id="PF00620">
    <property type="entry name" value="RhoGAP"/>
    <property type="match status" value="1"/>
</dbReference>
<feature type="compositionally biased region" description="Basic and acidic residues" evidence="2">
    <location>
        <begin position="755"/>
        <end position="767"/>
    </location>
</feature>
<dbReference type="PANTHER" id="PTHR15228:SF25">
    <property type="entry name" value="F-BAR DOMAIN-CONTAINING PROTEIN"/>
    <property type="match status" value="1"/>
</dbReference>
<feature type="compositionally biased region" description="Low complexity" evidence="2">
    <location>
        <begin position="851"/>
        <end position="872"/>
    </location>
</feature>
<feature type="compositionally biased region" description="Polar residues" evidence="2">
    <location>
        <begin position="941"/>
        <end position="951"/>
    </location>
</feature>
<gene>
    <name evidence="4" type="ORF">KAF25_009296</name>
</gene>
<dbReference type="EMBL" id="JAGPUO010000001">
    <property type="protein sequence ID" value="KAG5665171.1"/>
    <property type="molecule type" value="Genomic_DNA"/>
</dbReference>
<reference evidence="4" key="1">
    <citation type="submission" date="2021-04" db="EMBL/GenBank/DDBJ databases">
        <title>Draft genome of Fusarium avenaceum strain F156N33, isolated from an atmospheric sample in Virginia.</title>
        <authorList>
            <person name="Yang S."/>
            <person name="Vinatzer B.A."/>
            <person name="Coleman J."/>
        </authorList>
    </citation>
    <scope>NUCLEOTIDE SEQUENCE</scope>
    <source>
        <strain evidence="4">F156N33</strain>
    </source>
</reference>
<feature type="compositionally biased region" description="Polar residues" evidence="2">
    <location>
        <begin position="320"/>
        <end position="338"/>
    </location>
</feature>
<dbReference type="GO" id="GO:0005096">
    <property type="term" value="F:GTPase activator activity"/>
    <property type="evidence" value="ECO:0007669"/>
    <property type="project" value="UniProtKB-KW"/>
</dbReference>
<feature type="compositionally biased region" description="Polar residues" evidence="2">
    <location>
        <begin position="700"/>
        <end position="715"/>
    </location>
</feature>
<dbReference type="AlphaFoldDB" id="A0A9P7KTA6"/>
<dbReference type="InterPro" id="IPR051025">
    <property type="entry name" value="RhoGAP"/>
</dbReference>
<evidence type="ECO:0000256" key="1">
    <source>
        <dbReference type="ARBA" id="ARBA00022468"/>
    </source>
</evidence>
<dbReference type="InterPro" id="IPR008936">
    <property type="entry name" value="Rho_GTPase_activation_prot"/>
</dbReference>
<evidence type="ECO:0000256" key="2">
    <source>
        <dbReference type="SAM" id="MobiDB-lite"/>
    </source>
</evidence>
<feature type="compositionally biased region" description="Low complexity" evidence="2">
    <location>
        <begin position="881"/>
        <end position="900"/>
    </location>
</feature>
<dbReference type="GO" id="GO:0007165">
    <property type="term" value="P:signal transduction"/>
    <property type="evidence" value="ECO:0007669"/>
    <property type="project" value="InterPro"/>
</dbReference>
<organism evidence="4 5">
    <name type="scientific">Fusarium avenaceum</name>
    <dbReference type="NCBI Taxonomy" id="40199"/>
    <lineage>
        <taxon>Eukaryota</taxon>
        <taxon>Fungi</taxon>
        <taxon>Dikarya</taxon>
        <taxon>Ascomycota</taxon>
        <taxon>Pezizomycotina</taxon>
        <taxon>Sordariomycetes</taxon>
        <taxon>Hypocreomycetidae</taxon>
        <taxon>Hypocreales</taxon>
        <taxon>Nectriaceae</taxon>
        <taxon>Fusarium</taxon>
        <taxon>Fusarium tricinctum species complex</taxon>
    </lineage>
</organism>
<evidence type="ECO:0000313" key="5">
    <source>
        <dbReference type="Proteomes" id="UP000782241"/>
    </source>
</evidence>
<dbReference type="SUPFAM" id="SSF48350">
    <property type="entry name" value="GTPase activation domain, GAP"/>
    <property type="match status" value="1"/>
</dbReference>
<evidence type="ECO:0000259" key="3">
    <source>
        <dbReference type="PROSITE" id="PS50238"/>
    </source>
</evidence>
<dbReference type="Gene3D" id="1.10.555.10">
    <property type="entry name" value="Rho GTPase activation protein"/>
    <property type="match status" value="1"/>
</dbReference>
<dbReference type="Proteomes" id="UP000782241">
    <property type="component" value="Unassembled WGS sequence"/>
</dbReference>
<feature type="region of interest" description="Disordered" evidence="2">
    <location>
        <begin position="1"/>
        <end position="30"/>
    </location>
</feature>
<accession>A0A9P7KTA6</accession>
<dbReference type="InterPro" id="IPR000198">
    <property type="entry name" value="RhoGAP_dom"/>
</dbReference>
<feature type="compositionally biased region" description="Low complexity" evidence="2">
    <location>
        <begin position="339"/>
        <end position="349"/>
    </location>
</feature>
<dbReference type="GO" id="GO:0060237">
    <property type="term" value="P:regulation of fungal-type cell wall organization"/>
    <property type="evidence" value="ECO:0007669"/>
    <property type="project" value="TreeGrafter"/>
</dbReference>
<feature type="compositionally biased region" description="Low complexity" evidence="2">
    <location>
        <begin position="801"/>
        <end position="831"/>
    </location>
</feature>
<keyword evidence="1" id="KW-0343">GTPase activation</keyword>
<evidence type="ECO:0000313" key="4">
    <source>
        <dbReference type="EMBL" id="KAG5665171.1"/>
    </source>
</evidence>
<feature type="compositionally biased region" description="Polar residues" evidence="2">
    <location>
        <begin position="1"/>
        <end position="21"/>
    </location>
</feature>
<feature type="compositionally biased region" description="Basic and acidic residues" evidence="2">
    <location>
        <begin position="1002"/>
        <end position="1019"/>
    </location>
</feature>
<feature type="compositionally biased region" description="Polar residues" evidence="2">
    <location>
        <begin position="637"/>
        <end position="648"/>
    </location>
</feature>
<name>A0A9P7KTA6_9HYPO</name>
<feature type="region of interest" description="Disordered" evidence="2">
    <location>
        <begin position="601"/>
        <end position="1019"/>
    </location>
</feature>
<keyword evidence="5" id="KW-1185">Reference proteome</keyword>